<organism evidence="3 4">
    <name type="scientific">Enteroscipio rubneri</name>
    <dbReference type="NCBI Taxonomy" id="2070686"/>
    <lineage>
        <taxon>Bacteria</taxon>
        <taxon>Bacillati</taxon>
        <taxon>Actinomycetota</taxon>
        <taxon>Coriobacteriia</taxon>
        <taxon>Eggerthellales</taxon>
        <taxon>Eggerthellaceae</taxon>
        <taxon>Enteroscipio</taxon>
    </lineage>
</organism>
<dbReference type="AlphaFoldDB" id="A0A2K2UCW3"/>
<evidence type="ECO:0000313" key="4">
    <source>
        <dbReference type="Proteomes" id="UP000236197"/>
    </source>
</evidence>
<feature type="region of interest" description="Disordered" evidence="1">
    <location>
        <begin position="1"/>
        <end position="94"/>
    </location>
</feature>
<keyword evidence="4" id="KW-1185">Reference proteome</keyword>
<accession>A0A2K2UCW3</accession>
<name>A0A2K2UCW3_9ACTN</name>
<protein>
    <submittedName>
        <fullName evidence="3">Uncharacterized protein</fullName>
    </submittedName>
</protein>
<feature type="compositionally biased region" description="Basic and acidic residues" evidence="1">
    <location>
        <begin position="27"/>
        <end position="54"/>
    </location>
</feature>
<sequence length="143" mass="15059">MSSKETKDSSTRPGALGRGMDALMGDGETRNTEEEHRGKAEGEPEKIEADRRNDSPGTSNDESAAPATENHRQADDRDPSGAGDDIDSEEEGSSAIYIYDRSPFDSCPVRLIASGAAGAIVVAACALVGVKAVLSMERSGRLF</sequence>
<feature type="transmembrane region" description="Helical" evidence="2">
    <location>
        <begin position="111"/>
        <end position="134"/>
    </location>
</feature>
<evidence type="ECO:0000313" key="3">
    <source>
        <dbReference type="EMBL" id="PNV68175.1"/>
    </source>
</evidence>
<reference evidence="4" key="1">
    <citation type="submission" date="2018-01" db="EMBL/GenBank/DDBJ databases">
        <title>Rubneribacter badeniensis gen. nov., sp. nov., and Colonibacter rubneri, gen. nov., sp. nov., WGS of new members of the Eggerthellaceae.</title>
        <authorList>
            <person name="Danylec N."/>
            <person name="Stoll D.A."/>
            <person name="Doetsch A."/>
            <person name="Kulling S.E."/>
            <person name="Huch M."/>
        </authorList>
    </citation>
    <scope>NUCLEOTIDE SEQUENCE [LARGE SCALE GENOMIC DNA]</scope>
    <source>
        <strain evidence="4">ResAG-96</strain>
    </source>
</reference>
<keyword evidence="2" id="KW-1133">Transmembrane helix</keyword>
<keyword evidence="2" id="KW-0472">Membrane</keyword>
<proteinExistence type="predicted"/>
<feature type="compositionally biased region" description="Basic and acidic residues" evidence="1">
    <location>
        <begin position="69"/>
        <end position="79"/>
    </location>
</feature>
<dbReference type="EMBL" id="PPEK01000003">
    <property type="protein sequence ID" value="PNV68175.1"/>
    <property type="molecule type" value="Genomic_DNA"/>
</dbReference>
<evidence type="ECO:0000256" key="2">
    <source>
        <dbReference type="SAM" id="Phobius"/>
    </source>
</evidence>
<dbReference type="RefSeq" id="WP_103264654.1">
    <property type="nucleotide sequence ID" value="NZ_CABMLE010000003.1"/>
</dbReference>
<comment type="caution">
    <text evidence="3">The sequence shown here is derived from an EMBL/GenBank/DDBJ whole genome shotgun (WGS) entry which is preliminary data.</text>
</comment>
<dbReference type="Proteomes" id="UP000236197">
    <property type="component" value="Unassembled WGS sequence"/>
</dbReference>
<evidence type="ECO:0000256" key="1">
    <source>
        <dbReference type="SAM" id="MobiDB-lite"/>
    </source>
</evidence>
<feature type="compositionally biased region" description="Basic and acidic residues" evidence="1">
    <location>
        <begin position="1"/>
        <end position="10"/>
    </location>
</feature>
<keyword evidence="2" id="KW-0812">Transmembrane</keyword>
<gene>
    <name evidence="3" type="ORF">C2L71_04100</name>
</gene>